<dbReference type="InterPro" id="IPR010679">
    <property type="entry name" value="DUF1254"/>
</dbReference>
<dbReference type="InterPro" id="IPR037050">
    <property type="entry name" value="DUF1254_sf"/>
</dbReference>
<feature type="domain" description="DUF1254" evidence="4">
    <location>
        <begin position="71"/>
        <end position="204"/>
    </location>
</feature>
<dbReference type="RefSeq" id="WP_102649397.1">
    <property type="nucleotide sequence ID" value="NZ_PNYA01000046.1"/>
</dbReference>
<dbReference type="Pfam" id="PF06863">
    <property type="entry name" value="DUF1254"/>
    <property type="match status" value="1"/>
</dbReference>
<dbReference type="InterPro" id="IPR010621">
    <property type="entry name" value="DUF1214"/>
</dbReference>
<dbReference type="EMBL" id="PNYA01000046">
    <property type="protein sequence ID" value="PMS14445.1"/>
    <property type="molecule type" value="Genomic_DNA"/>
</dbReference>
<feature type="region of interest" description="Disordered" evidence="1">
    <location>
        <begin position="213"/>
        <end position="241"/>
    </location>
</feature>
<evidence type="ECO:0000313" key="6">
    <source>
        <dbReference type="Proteomes" id="UP000235616"/>
    </source>
</evidence>
<evidence type="ECO:0000259" key="4">
    <source>
        <dbReference type="Pfam" id="PF06863"/>
    </source>
</evidence>
<evidence type="ECO:0000313" key="5">
    <source>
        <dbReference type="EMBL" id="PMS14445.1"/>
    </source>
</evidence>
<accession>A0A2N7VBC2</accession>
<dbReference type="Proteomes" id="UP000235616">
    <property type="component" value="Unassembled WGS sequence"/>
</dbReference>
<keyword evidence="6" id="KW-1185">Reference proteome</keyword>
<dbReference type="OrthoDB" id="104565at2"/>
<dbReference type="InterPro" id="IPR037049">
    <property type="entry name" value="DUF1214_C_sf"/>
</dbReference>
<evidence type="ECO:0008006" key="7">
    <source>
        <dbReference type="Google" id="ProtNLM"/>
    </source>
</evidence>
<evidence type="ECO:0000256" key="2">
    <source>
        <dbReference type="SAM" id="SignalP"/>
    </source>
</evidence>
<name>A0A2N7VBC2_9BURK</name>
<dbReference type="PANTHER" id="PTHR36509">
    <property type="entry name" value="BLL3101 PROTEIN"/>
    <property type="match status" value="1"/>
</dbReference>
<feature type="signal peptide" evidence="2">
    <location>
        <begin position="1"/>
        <end position="16"/>
    </location>
</feature>
<evidence type="ECO:0000259" key="3">
    <source>
        <dbReference type="Pfam" id="PF06742"/>
    </source>
</evidence>
<dbReference type="AlphaFoldDB" id="A0A2N7VBC2"/>
<proteinExistence type="predicted"/>
<dbReference type="Gene3D" id="2.60.40.1610">
    <property type="entry name" value="Domain of unknown function DUF1254"/>
    <property type="match status" value="1"/>
</dbReference>
<organism evidence="5 6">
    <name type="scientific">Trinickia dabaoshanensis</name>
    <dbReference type="NCBI Taxonomy" id="564714"/>
    <lineage>
        <taxon>Bacteria</taxon>
        <taxon>Pseudomonadati</taxon>
        <taxon>Pseudomonadota</taxon>
        <taxon>Betaproteobacteria</taxon>
        <taxon>Burkholderiales</taxon>
        <taxon>Burkholderiaceae</taxon>
        <taxon>Trinickia</taxon>
    </lineage>
</organism>
<sequence length="488" mass="51318">MGARCWLAGVAAVVFAGCAAPQKAPPPANSTGWTQDEVVDSYVFGYPLVVMTTARAEAVAAAGTDSAAALNTLRPMPMTETGNDPLPPLADVDTLSANAWLDLSQEPVIVSVPNTRGRFLDARVLDMWTNVVWSTGSGANARTGAPKPQTIALVPPGWDGQLPAGIERVDAPSKNLWLGVRIAALDARELPGARRLLSEVRVAPLSVFTADEHHATRGKHAKHGKHESAAARNAAADPQESVAEASTGLAANAAAVTKLDANAFFGKLADAMRDNPPTADDSHALKELADIGVKPGESVHFADKSASAIAAGVADGVKRVEAPPVNAVSGNGWSWAGDGTGNYRDDYALRAFAAFAHAGAASAQDEAFPTVSVDSDGQPLDGNNEYVMHFTHKTLPPARAYWTITAYTPDGALVPGHVPHRSIDSHDRMRRNRDGSIDILVSSKSPGRAHVANWLPAPQGPFQLVMRLYAPQPSATDGSWAPPPLKRR</sequence>
<dbReference type="SUPFAM" id="SSF160935">
    <property type="entry name" value="VPA0735-like"/>
    <property type="match status" value="1"/>
</dbReference>
<keyword evidence="2" id="KW-0732">Signal</keyword>
<feature type="chain" id="PRO_5014976858" description="DUF1254 domain-containing protein" evidence="2">
    <location>
        <begin position="17"/>
        <end position="488"/>
    </location>
</feature>
<comment type="caution">
    <text evidence="5">The sequence shown here is derived from an EMBL/GenBank/DDBJ whole genome shotgun (WGS) entry which is preliminary data.</text>
</comment>
<feature type="domain" description="DUF1214" evidence="3">
    <location>
        <begin position="368"/>
        <end position="472"/>
    </location>
</feature>
<reference evidence="5 6" key="1">
    <citation type="submission" date="2018-01" db="EMBL/GenBank/DDBJ databases">
        <title>Whole genome analyses suggest that Burkholderia sensu lato contains two further novel genera in the rhizoxinica-symbiotica group Mycetohabitans gen. nov., and Trinickia gen. nov.: implications for the evolution of diazotrophy and nodulation in the Burkholderiaceae.</title>
        <authorList>
            <person name="Estrada-de los Santos P."/>
            <person name="Palmer M."/>
            <person name="Chavez-Ramirez B."/>
            <person name="Beukes C."/>
            <person name="Steenkamp E.T."/>
            <person name="Hirsch A.M."/>
            <person name="Manyaka P."/>
            <person name="Maluk M."/>
            <person name="Lafos M."/>
            <person name="Crook M."/>
            <person name="Gross E."/>
            <person name="Simon M.F."/>
            <person name="Bueno dos Reis Junior F."/>
            <person name="Poole P.S."/>
            <person name="Venter S.N."/>
            <person name="James E.K."/>
        </authorList>
    </citation>
    <scope>NUCLEOTIDE SEQUENCE [LARGE SCALE GENOMIC DNA]</scope>
    <source>
        <strain evidence="5 6">GIMN1.004</strain>
    </source>
</reference>
<feature type="compositionally biased region" description="Basic residues" evidence="1">
    <location>
        <begin position="216"/>
        <end position="225"/>
    </location>
</feature>
<evidence type="ECO:0000256" key="1">
    <source>
        <dbReference type="SAM" id="MobiDB-lite"/>
    </source>
</evidence>
<dbReference type="Gene3D" id="2.60.120.600">
    <property type="entry name" value="Domain of unknown function DUF1214, C-terminal domain"/>
    <property type="match status" value="1"/>
</dbReference>
<dbReference type="PANTHER" id="PTHR36509:SF2">
    <property type="entry name" value="BLL3101 PROTEIN"/>
    <property type="match status" value="1"/>
</dbReference>
<dbReference type="Pfam" id="PF06742">
    <property type="entry name" value="DUF1214"/>
    <property type="match status" value="1"/>
</dbReference>
<gene>
    <name evidence="5" type="ORF">C0Z18_31615</name>
</gene>
<protein>
    <recommendedName>
        <fullName evidence="7">DUF1254 domain-containing protein</fullName>
    </recommendedName>
</protein>
<dbReference type="PROSITE" id="PS51257">
    <property type="entry name" value="PROKAR_LIPOPROTEIN"/>
    <property type="match status" value="1"/>
</dbReference>